<organism evidence="3 4">
    <name type="scientific">Halapricum desulfuricans</name>
    <dbReference type="NCBI Taxonomy" id="2841257"/>
    <lineage>
        <taxon>Archaea</taxon>
        <taxon>Methanobacteriati</taxon>
        <taxon>Methanobacteriota</taxon>
        <taxon>Stenosarchaea group</taxon>
        <taxon>Halobacteria</taxon>
        <taxon>Halobacteriales</taxon>
        <taxon>Haloarculaceae</taxon>
        <taxon>Halapricum</taxon>
    </lineage>
</organism>
<evidence type="ECO:0000256" key="1">
    <source>
        <dbReference type="SAM" id="Coils"/>
    </source>
</evidence>
<name>A0A897NLR2_9EURY</name>
<reference evidence="3" key="1">
    <citation type="submission" date="2020-11" db="EMBL/GenBank/DDBJ databases">
        <title>Carbohydrate-dependent, anaerobic sulfur respiration: A novel catabolism in halophilic archaea.</title>
        <authorList>
            <person name="Sorokin D.Y."/>
            <person name="Messina E."/>
            <person name="Smedile F."/>
            <person name="La Cono V."/>
            <person name="Hallsworth J.E."/>
            <person name="Yakimov M.M."/>
        </authorList>
    </citation>
    <scope>NUCLEOTIDE SEQUENCE</scope>
    <source>
        <strain evidence="3">HSR-Bgl</strain>
    </source>
</reference>
<keyword evidence="1" id="KW-0175">Coiled coil</keyword>
<sequence>MDRVQSNLPIQTYTPTMQVRNWVQDYFGESANSLLDEAVYNDEDLRRDKIKLRKQRKRIEQEMNQYANEYKELLQKGAQTNEIERESYAKKAQIAKKKYKLKKKQYQKNSVVLGTVVSVEGARELQDMHDGDTTEIEQIIRERDVDVESVQEDMMNQMVEFDLDMEIMQEVQEGLDIDVMNVEMGTEDSEEMEMMEEMAAGEISEEEIDVEQEVEAEEGLDEVSLDADLDEDLDEDIGTI</sequence>
<evidence type="ECO:0000313" key="3">
    <source>
        <dbReference type="EMBL" id="QSG12395.1"/>
    </source>
</evidence>
<evidence type="ECO:0000256" key="2">
    <source>
        <dbReference type="SAM" id="MobiDB-lite"/>
    </source>
</evidence>
<accession>A0A897NLR2</accession>
<gene>
    <name evidence="3" type="ORF">HSBGL_1985</name>
</gene>
<evidence type="ECO:0000313" key="4">
    <source>
        <dbReference type="Proteomes" id="UP000663305"/>
    </source>
</evidence>
<feature type="region of interest" description="Disordered" evidence="2">
    <location>
        <begin position="213"/>
        <end position="240"/>
    </location>
</feature>
<dbReference type="Proteomes" id="UP000663305">
    <property type="component" value="Chromosome"/>
</dbReference>
<dbReference type="AlphaFoldDB" id="A0A897NLR2"/>
<protein>
    <submittedName>
        <fullName evidence="3">Uncharacterized protein</fullName>
    </submittedName>
</protein>
<dbReference type="EMBL" id="CP064789">
    <property type="protein sequence ID" value="QSG12395.1"/>
    <property type="molecule type" value="Genomic_DNA"/>
</dbReference>
<proteinExistence type="predicted"/>
<feature type="coiled-coil region" evidence="1">
    <location>
        <begin position="42"/>
        <end position="109"/>
    </location>
</feature>